<keyword evidence="2" id="KW-1185">Reference proteome</keyword>
<evidence type="ECO:0000313" key="1">
    <source>
        <dbReference type="EMBL" id="ORX59108.1"/>
    </source>
</evidence>
<comment type="caution">
    <text evidence="1">The sequence shown here is derived from an EMBL/GenBank/DDBJ whole genome shotgun (WGS) entry which is preliminary data.</text>
</comment>
<accession>A0A1Y1VKX0</accession>
<reference evidence="1 2" key="2">
    <citation type="submission" date="2016-08" db="EMBL/GenBank/DDBJ databases">
        <title>Pervasive Adenine N6-methylation of Active Genes in Fungi.</title>
        <authorList>
            <consortium name="DOE Joint Genome Institute"/>
            <person name="Mondo S.J."/>
            <person name="Dannebaum R.O."/>
            <person name="Kuo R.C."/>
            <person name="Labutti K."/>
            <person name="Haridas S."/>
            <person name="Kuo A."/>
            <person name="Salamov A."/>
            <person name="Ahrendt S.R."/>
            <person name="Lipzen A."/>
            <person name="Sullivan W."/>
            <person name="Andreopoulos W.B."/>
            <person name="Clum A."/>
            <person name="Lindquist E."/>
            <person name="Daum C."/>
            <person name="Ramamoorthy G.K."/>
            <person name="Gryganskyi A."/>
            <person name="Culley D."/>
            <person name="Magnuson J.K."/>
            <person name="James T.Y."/>
            <person name="O'Malley M.A."/>
            <person name="Stajich J.E."/>
            <person name="Spatafora J.W."/>
            <person name="Visel A."/>
            <person name="Grigoriev I.V."/>
        </authorList>
    </citation>
    <scope>NUCLEOTIDE SEQUENCE [LARGE SCALE GENOMIC DNA]</scope>
    <source>
        <strain evidence="2">finn</strain>
    </source>
</reference>
<dbReference type="OrthoDB" id="2144585at2759"/>
<protein>
    <submittedName>
        <fullName evidence="1">Uncharacterized protein</fullName>
    </submittedName>
</protein>
<name>A0A1Y1VKX0_9FUNG</name>
<reference evidence="1 2" key="1">
    <citation type="submission" date="2016-08" db="EMBL/GenBank/DDBJ databases">
        <title>Genomes of anaerobic fungi encode conserved fungal cellulosomes for biomass hydrolysis.</title>
        <authorList>
            <consortium name="DOE Joint Genome Institute"/>
            <person name="Haitjema C.H."/>
            <person name="Gilmore S.P."/>
            <person name="Henske J.K."/>
            <person name="Solomon K.V."/>
            <person name="De Groot R."/>
            <person name="Kuo A."/>
            <person name="Mondo S.J."/>
            <person name="Salamov A.A."/>
            <person name="Labutti K."/>
            <person name="Zhao Z."/>
            <person name="Chiniquy J."/>
            <person name="Barry K."/>
            <person name="Brewer H.M."/>
            <person name="Purvine S.O."/>
            <person name="Wright A.T."/>
            <person name="Boxma B."/>
            <person name="Van Alen T."/>
            <person name="Hackstein J.H."/>
            <person name="Baker S.E."/>
            <person name="Grigoriev I.V."/>
            <person name="O'Malley M.A."/>
        </authorList>
    </citation>
    <scope>NUCLEOTIDE SEQUENCE [LARGE SCALE GENOMIC DNA]</scope>
    <source>
        <strain evidence="2">finn</strain>
    </source>
</reference>
<proteinExistence type="predicted"/>
<organism evidence="1 2">
    <name type="scientific">Piromyces finnis</name>
    <dbReference type="NCBI Taxonomy" id="1754191"/>
    <lineage>
        <taxon>Eukaryota</taxon>
        <taxon>Fungi</taxon>
        <taxon>Fungi incertae sedis</taxon>
        <taxon>Chytridiomycota</taxon>
        <taxon>Chytridiomycota incertae sedis</taxon>
        <taxon>Neocallimastigomycetes</taxon>
        <taxon>Neocallimastigales</taxon>
        <taxon>Neocallimastigaceae</taxon>
        <taxon>Piromyces</taxon>
    </lineage>
</organism>
<evidence type="ECO:0000313" key="2">
    <source>
        <dbReference type="Proteomes" id="UP000193719"/>
    </source>
</evidence>
<dbReference type="EMBL" id="MCFH01000003">
    <property type="protein sequence ID" value="ORX59108.1"/>
    <property type="molecule type" value="Genomic_DNA"/>
</dbReference>
<dbReference type="AlphaFoldDB" id="A0A1Y1VKX0"/>
<gene>
    <name evidence="1" type="ORF">BCR36DRAFT_408637</name>
</gene>
<dbReference type="Proteomes" id="UP000193719">
    <property type="component" value="Unassembled WGS sequence"/>
</dbReference>
<sequence>MLYPKNNRYHSTYHEKLFYEPSKDVADARTQSYFNWYKGDKNNIKDKNFYPSRWPRITNNERNYSHDVFKFANTSSTTTTDKHSSDRFSRGNIDNWLKEEQKQRREISNNHINAVRLSRERRDTERWNKIVNKDIANEKKIVERRLHSKTNKPGKGFNIINNQYTENESGRELALIDSIEKQKVNYLSLKKYERMNTYNPVKGYDIKKRLPEVATKLEPVNNHSLHNDNSAASVEPIYYLNVNNQSNATNQLEHMLMSSNSELKRRRERMKNPII</sequence>